<dbReference type="PANTHER" id="PTHR36923">
    <property type="entry name" value="FERREDOXIN"/>
    <property type="match status" value="1"/>
</dbReference>
<dbReference type="InterPro" id="IPR051269">
    <property type="entry name" value="Fe-S_cluster_ET"/>
</dbReference>
<protein>
    <recommendedName>
        <fullName evidence="8">Ferredoxin</fullName>
    </recommendedName>
</protein>
<evidence type="ECO:0000256" key="4">
    <source>
        <dbReference type="ARBA" id="ARBA00022982"/>
    </source>
</evidence>
<dbReference type="PRINTS" id="PR00352">
    <property type="entry name" value="3FE4SFRDOXIN"/>
</dbReference>
<dbReference type="SUPFAM" id="SSF54862">
    <property type="entry name" value="4Fe-4S ferredoxins"/>
    <property type="match status" value="1"/>
</dbReference>
<organism evidence="9 10">
    <name type="scientific">Rhodococcus olei</name>
    <dbReference type="NCBI Taxonomy" id="2161675"/>
    <lineage>
        <taxon>Bacteria</taxon>
        <taxon>Bacillati</taxon>
        <taxon>Actinomycetota</taxon>
        <taxon>Actinomycetes</taxon>
        <taxon>Mycobacteriales</taxon>
        <taxon>Nocardiaceae</taxon>
        <taxon>Rhodococcus</taxon>
    </lineage>
</organism>
<keyword evidence="4 8" id="KW-0249">Electron transport</keyword>
<keyword evidence="3 8" id="KW-0479">Metal-binding</keyword>
<gene>
    <name evidence="9" type="ORF">GCM10023094_36090</name>
</gene>
<evidence type="ECO:0000256" key="2">
    <source>
        <dbReference type="ARBA" id="ARBA00022448"/>
    </source>
</evidence>
<evidence type="ECO:0000313" key="9">
    <source>
        <dbReference type="EMBL" id="GAA4483873.1"/>
    </source>
</evidence>
<dbReference type="InterPro" id="IPR001080">
    <property type="entry name" value="3Fe4S_ferredoxin"/>
</dbReference>
<evidence type="ECO:0000256" key="8">
    <source>
        <dbReference type="RuleBase" id="RU368020"/>
    </source>
</evidence>
<sequence length="66" mass="6854">MTSVTVDPGRCTAYGICVGIHPDVFAIPAGSPLAIVTRNVLTDDDLEDVQEAVRACPAQALTLVEG</sequence>
<dbReference type="Gene3D" id="3.30.70.20">
    <property type="match status" value="1"/>
</dbReference>
<accession>A0ABP8PBZ8</accession>
<reference evidence="10" key="1">
    <citation type="journal article" date="2019" name="Int. J. Syst. Evol. Microbiol.">
        <title>The Global Catalogue of Microorganisms (GCM) 10K type strain sequencing project: providing services to taxonomists for standard genome sequencing and annotation.</title>
        <authorList>
            <consortium name="The Broad Institute Genomics Platform"/>
            <consortium name="The Broad Institute Genome Sequencing Center for Infectious Disease"/>
            <person name="Wu L."/>
            <person name="Ma J."/>
        </authorList>
    </citation>
    <scope>NUCLEOTIDE SEQUENCE [LARGE SCALE GENOMIC DNA]</scope>
    <source>
        <strain evidence="10">JCM 32206</strain>
    </source>
</reference>
<keyword evidence="5 8" id="KW-0408">Iron</keyword>
<comment type="caution">
    <text evidence="9">The sequence shown here is derived from an EMBL/GenBank/DDBJ whole genome shotgun (WGS) entry which is preliminary data.</text>
</comment>
<evidence type="ECO:0000256" key="6">
    <source>
        <dbReference type="ARBA" id="ARBA00023014"/>
    </source>
</evidence>
<evidence type="ECO:0000256" key="5">
    <source>
        <dbReference type="ARBA" id="ARBA00023004"/>
    </source>
</evidence>
<evidence type="ECO:0000256" key="1">
    <source>
        <dbReference type="ARBA" id="ARBA00001927"/>
    </source>
</evidence>
<name>A0ABP8PBZ8_9NOCA</name>
<keyword evidence="7" id="KW-0003">3Fe-4S</keyword>
<dbReference type="Pfam" id="PF13459">
    <property type="entry name" value="Fer4_15"/>
    <property type="match status" value="1"/>
</dbReference>
<keyword evidence="2 8" id="KW-0813">Transport</keyword>
<dbReference type="EMBL" id="BAABFB010000057">
    <property type="protein sequence ID" value="GAA4483873.1"/>
    <property type="molecule type" value="Genomic_DNA"/>
</dbReference>
<comment type="function">
    <text evidence="8">Ferredoxins are iron-sulfur proteins that transfer electrons in a wide variety of metabolic reactions.</text>
</comment>
<keyword evidence="10" id="KW-1185">Reference proteome</keyword>
<evidence type="ECO:0000313" key="10">
    <source>
        <dbReference type="Proteomes" id="UP001501183"/>
    </source>
</evidence>
<evidence type="ECO:0000256" key="7">
    <source>
        <dbReference type="ARBA" id="ARBA00023291"/>
    </source>
</evidence>
<dbReference type="PANTHER" id="PTHR36923:SF3">
    <property type="entry name" value="FERREDOXIN"/>
    <property type="match status" value="1"/>
</dbReference>
<dbReference type="Proteomes" id="UP001501183">
    <property type="component" value="Unassembled WGS sequence"/>
</dbReference>
<keyword evidence="6 8" id="KW-0411">Iron-sulfur</keyword>
<evidence type="ECO:0000256" key="3">
    <source>
        <dbReference type="ARBA" id="ARBA00022723"/>
    </source>
</evidence>
<proteinExistence type="predicted"/>
<comment type="cofactor">
    <cofactor evidence="1">
        <name>[3Fe-4S] cluster</name>
        <dbReference type="ChEBI" id="CHEBI:21137"/>
    </cofactor>
</comment>